<dbReference type="GO" id="GO:0003735">
    <property type="term" value="F:structural constituent of ribosome"/>
    <property type="evidence" value="ECO:0007669"/>
    <property type="project" value="InterPro"/>
</dbReference>
<keyword evidence="2 6" id="KW-0689">Ribosomal protein</keyword>
<evidence type="ECO:0000256" key="3">
    <source>
        <dbReference type="ARBA" id="ARBA00023274"/>
    </source>
</evidence>
<dbReference type="FunFam" id="3.30.720.90:FF:000002">
    <property type="entry name" value="60S ribosomal proteins L38"/>
    <property type="match status" value="1"/>
</dbReference>
<dbReference type="AlphaFoldDB" id="A0A1Q3A5M5"/>
<dbReference type="OMA" id="RCHRFIY"/>
<dbReference type="InterPro" id="IPR002675">
    <property type="entry name" value="Ribosomal_eL38"/>
</dbReference>
<dbReference type="Proteomes" id="UP000187013">
    <property type="component" value="Unassembled WGS sequence"/>
</dbReference>
<comment type="caution">
    <text evidence="7">The sequence shown here is derived from an EMBL/GenBank/DDBJ whole genome shotgun (WGS) entry which is preliminary data.</text>
</comment>
<dbReference type="Gene3D" id="3.30.720.90">
    <property type="match status" value="1"/>
</dbReference>
<proteinExistence type="inferred from homology"/>
<evidence type="ECO:0000313" key="9">
    <source>
        <dbReference type="Proteomes" id="UP000187013"/>
    </source>
</evidence>
<evidence type="ECO:0000313" key="7">
    <source>
        <dbReference type="EMBL" id="GAV51034.1"/>
    </source>
</evidence>
<dbReference type="Pfam" id="PF01781">
    <property type="entry name" value="Ribosomal_L38e"/>
    <property type="match status" value="1"/>
</dbReference>
<name>A0A1Q3A5M5_ZYGRO</name>
<evidence type="ECO:0000256" key="5">
    <source>
        <dbReference type="ARBA" id="ARBA00035338"/>
    </source>
</evidence>
<dbReference type="GO" id="GO:0022618">
    <property type="term" value="P:protein-RNA complex assembly"/>
    <property type="evidence" value="ECO:0007669"/>
    <property type="project" value="TreeGrafter"/>
</dbReference>
<dbReference type="EMBL" id="BDGX01000030">
    <property type="protein sequence ID" value="GAV51034.1"/>
    <property type="molecule type" value="Genomic_DNA"/>
</dbReference>
<evidence type="ECO:0000256" key="1">
    <source>
        <dbReference type="ARBA" id="ARBA00007803"/>
    </source>
</evidence>
<evidence type="ECO:0000313" key="8">
    <source>
        <dbReference type="EMBL" id="GAV55829.1"/>
    </source>
</evidence>
<comment type="similarity">
    <text evidence="1 6">Belongs to the eukaryotic ribosomal protein eL38 family.</text>
</comment>
<dbReference type="EMBL" id="BDGX01000051">
    <property type="protein sequence ID" value="GAV55829.1"/>
    <property type="molecule type" value="Genomic_DNA"/>
</dbReference>
<dbReference type="GO" id="GO:0022625">
    <property type="term" value="C:cytosolic large ribosomal subunit"/>
    <property type="evidence" value="ECO:0007669"/>
    <property type="project" value="EnsemblFungi"/>
</dbReference>
<gene>
    <name evidence="7" type="ORF">ZYGR_0AD02170</name>
    <name evidence="8" type="ORF">ZYGR_0AY02220</name>
</gene>
<evidence type="ECO:0000256" key="6">
    <source>
        <dbReference type="RuleBase" id="RU003445"/>
    </source>
</evidence>
<protein>
    <recommendedName>
        <fullName evidence="4">Large ribosomal subunit protein eL38</fullName>
    </recommendedName>
    <alternativeName>
        <fullName evidence="5">60S ribosomal protein L38</fullName>
    </alternativeName>
</protein>
<keyword evidence="3 6" id="KW-0687">Ribonucleoprotein</keyword>
<accession>A0A1Q3A5M5</accession>
<dbReference type="PANTHER" id="PTHR10965">
    <property type="entry name" value="60S RIBOSOMAL PROTEIN L38"/>
    <property type="match status" value="1"/>
</dbReference>
<dbReference type="PANTHER" id="PTHR10965:SF0">
    <property type="entry name" value="LARGE RIBOSOMAL SUBUNIT PROTEIN EL38"/>
    <property type="match status" value="1"/>
</dbReference>
<sequence length="78" mass="8798">MAKEIADIKQFLELTRRNDVKVATVKVNKKLNKAGKSFRQTKFKVRGSKSLYTLVVNDAGKAKKLIQSLPPTLNVNRL</sequence>
<dbReference type="GO" id="GO:0006412">
    <property type="term" value="P:translation"/>
    <property type="evidence" value="ECO:0007669"/>
    <property type="project" value="InterPro"/>
</dbReference>
<evidence type="ECO:0000256" key="4">
    <source>
        <dbReference type="ARBA" id="ARBA00035235"/>
    </source>
</evidence>
<dbReference type="InterPro" id="IPR038464">
    <property type="entry name" value="Ribosomal_eL38_sf"/>
</dbReference>
<dbReference type="OrthoDB" id="10250488at2759"/>
<dbReference type="eggNOG" id="KOG3499">
    <property type="taxonomic scope" value="Eukaryota"/>
</dbReference>
<organism evidence="7 9">
    <name type="scientific">Zygosaccharomyces rouxii</name>
    <dbReference type="NCBI Taxonomy" id="4956"/>
    <lineage>
        <taxon>Eukaryota</taxon>
        <taxon>Fungi</taxon>
        <taxon>Dikarya</taxon>
        <taxon>Ascomycota</taxon>
        <taxon>Saccharomycotina</taxon>
        <taxon>Saccharomycetes</taxon>
        <taxon>Saccharomycetales</taxon>
        <taxon>Saccharomycetaceae</taxon>
        <taxon>Zygosaccharomyces</taxon>
    </lineage>
</organism>
<reference evidence="7 9" key="1">
    <citation type="submission" date="2016-08" db="EMBL/GenBank/DDBJ databases">
        <title>Draft genome sequence of allopolyploid Zygosaccharomyces rouxii.</title>
        <authorList>
            <person name="Watanabe J."/>
            <person name="Uehara K."/>
            <person name="Mogi Y."/>
            <person name="Tsukioka Y."/>
        </authorList>
    </citation>
    <scope>NUCLEOTIDE SEQUENCE [LARGE SCALE GENOMIC DNA]</scope>
    <source>
        <strain evidence="7 9">NBRC 110957</strain>
    </source>
</reference>
<evidence type="ECO:0000256" key="2">
    <source>
        <dbReference type="ARBA" id="ARBA00022980"/>
    </source>
</evidence>